<feature type="compositionally biased region" description="Acidic residues" evidence="1">
    <location>
        <begin position="76"/>
        <end position="100"/>
    </location>
</feature>
<dbReference type="RefSeq" id="WP_247374336.1">
    <property type="nucleotide sequence ID" value="NZ_JALLGV010000001.1"/>
</dbReference>
<keyword evidence="3" id="KW-1185">Reference proteome</keyword>
<feature type="region of interest" description="Disordered" evidence="1">
    <location>
        <begin position="36"/>
        <end position="100"/>
    </location>
</feature>
<dbReference type="AlphaFoldDB" id="A0ABD6CB33"/>
<protein>
    <submittedName>
        <fullName evidence="2">Uncharacterized protein</fullName>
    </submittedName>
</protein>
<gene>
    <name evidence="2" type="ORF">ACFR9U_09540</name>
</gene>
<name>A0ABD6CB33_9EURY</name>
<evidence type="ECO:0000313" key="2">
    <source>
        <dbReference type="EMBL" id="MFD1587226.1"/>
    </source>
</evidence>
<evidence type="ECO:0000313" key="3">
    <source>
        <dbReference type="Proteomes" id="UP001597119"/>
    </source>
</evidence>
<comment type="caution">
    <text evidence="2">The sequence shown here is derived from an EMBL/GenBank/DDBJ whole genome shotgun (WGS) entry which is preliminary data.</text>
</comment>
<feature type="compositionally biased region" description="Polar residues" evidence="1">
    <location>
        <begin position="53"/>
        <end position="67"/>
    </location>
</feature>
<proteinExistence type="predicted"/>
<accession>A0ABD6CB33</accession>
<reference evidence="2 3" key="1">
    <citation type="journal article" date="2019" name="Int. J. Syst. Evol. Microbiol.">
        <title>The Global Catalogue of Microorganisms (GCM) 10K type strain sequencing project: providing services to taxonomists for standard genome sequencing and annotation.</title>
        <authorList>
            <consortium name="The Broad Institute Genomics Platform"/>
            <consortium name="The Broad Institute Genome Sequencing Center for Infectious Disease"/>
            <person name="Wu L."/>
            <person name="Ma J."/>
        </authorList>
    </citation>
    <scope>NUCLEOTIDE SEQUENCE [LARGE SCALE GENOMIC DNA]</scope>
    <source>
        <strain evidence="2 3">CGMCC 1.12125</strain>
    </source>
</reference>
<dbReference type="EMBL" id="JBHUDJ010000003">
    <property type="protein sequence ID" value="MFD1587226.1"/>
    <property type="molecule type" value="Genomic_DNA"/>
</dbReference>
<dbReference type="Proteomes" id="UP001597119">
    <property type="component" value="Unassembled WGS sequence"/>
</dbReference>
<evidence type="ECO:0000256" key="1">
    <source>
        <dbReference type="SAM" id="MobiDB-lite"/>
    </source>
</evidence>
<organism evidence="2 3">
    <name type="scientific">Halorientalis brevis</name>
    <dbReference type="NCBI Taxonomy" id="1126241"/>
    <lineage>
        <taxon>Archaea</taxon>
        <taxon>Methanobacteriati</taxon>
        <taxon>Methanobacteriota</taxon>
        <taxon>Stenosarchaea group</taxon>
        <taxon>Halobacteria</taxon>
        <taxon>Halobacteriales</taxon>
        <taxon>Haloarculaceae</taxon>
        <taxon>Halorientalis</taxon>
    </lineage>
</organism>
<sequence>MRNPLPTNRLVALTLVGALATAVVASALIVPGVIDTSADTSGATPTAAGSDAPQPNQNFTAAVSNGNDGRGGEYEAHEEEEEYEDHEEEEEEYEEHEEHE</sequence>